<evidence type="ECO:0000256" key="1">
    <source>
        <dbReference type="ARBA" id="ARBA00023015"/>
    </source>
</evidence>
<evidence type="ECO:0000313" key="6">
    <source>
        <dbReference type="EMBL" id="RHW49744.1"/>
    </source>
</evidence>
<keyword evidence="3" id="KW-0804">Transcription</keyword>
<dbReference type="GO" id="GO:0003700">
    <property type="term" value="F:DNA-binding transcription factor activity"/>
    <property type="evidence" value="ECO:0007669"/>
    <property type="project" value="TreeGrafter"/>
</dbReference>
<dbReference type="InterPro" id="IPR050707">
    <property type="entry name" value="HTH_MetabolicPath_Reg"/>
</dbReference>
<dbReference type="InterPro" id="IPR036388">
    <property type="entry name" value="WH-like_DNA-bd_sf"/>
</dbReference>
<dbReference type="RefSeq" id="WP_118901459.1">
    <property type="nucleotide sequence ID" value="NZ_QOCR01000004.1"/>
</dbReference>
<dbReference type="OrthoDB" id="9791752at2"/>
<dbReference type="InterPro" id="IPR014757">
    <property type="entry name" value="Tscrpt_reg_IclR_C"/>
</dbReference>
<evidence type="ECO:0000256" key="3">
    <source>
        <dbReference type="ARBA" id="ARBA00023163"/>
    </source>
</evidence>
<keyword evidence="2" id="KW-0238">DNA-binding</keyword>
<feature type="domain" description="HTH iclR-type" evidence="4">
    <location>
        <begin position="8"/>
        <end position="69"/>
    </location>
</feature>
<dbReference type="GO" id="GO:0003677">
    <property type="term" value="F:DNA binding"/>
    <property type="evidence" value="ECO:0007669"/>
    <property type="project" value="UniProtKB-KW"/>
</dbReference>
<dbReference type="Pfam" id="PF09339">
    <property type="entry name" value="HTH_IclR"/>
    <property type="match status" value="1"/>
</dbReference>
<protein>
    <submittedName>
        <fullName evidence="6">IclR family transcriptional regulator</fullName>
    </submittedName>
</protein>
<gene>
    <name evidence="6" type="ORF">DS831_06160</name>
</gene>
<reference evidence="6 7" key="1">
    <citation type="submission" date="2018-07" db="EMBL/GenBank/DDBJ databases">
        <title>Genome sequences of six Lactobacillus spp. isolated from bumble bee guts.</title>
        <authorList>
            <person name="Motta E.V.S."/>
            <person name="Moran N.A."/>
        </authorList>
    </citation>
    <scope>NUCLEOTIDE SEQUENCE [LARGE SCALE GENOMIC DNA]</scope>
    <source>
        <strain evidence="6 7">BI-1.1</strain>
    </source>
</reference>
<dbReference type="PROSITE" id="PS51077">
    <property type="entry name" value="HTH_ICLR"/>
    <property type="match status" value="1"/>
</dbReference>
<dbReference type="SUPFAM" id="SSF55781">
    <property type="entry name" value="GAF domain-like"/>
    <property type="match status" value="1"/>
</dbReference>
<keyword evidence="7" id="KW-1185">Reference proteome</keyword>
<organism evidence="6 7">
    <name type="scientific">Bombilactobacillus bombi</name>
    <dbReference type="NCBI Taxonomy" id="1303590"/>
    <lineage>
        <taxon>Bacteria</taxon>
        <taxon>Bacillati</taxon>
        <taxon>Bacillota</taxon>
        <taxon>Bacilli</taxon>
        <taxon>Lactobacillales</taxon>
        <taxon>Lactobacillaceae</taxon>
        <taxon>Bombilactobacillus</taxon>
    </lineage>
</organism>
<sequence length="249" mass="28443">MDNEANYNKTVINTFKVLDAISISDDSIGVSKISKITKLPKTTVYRLLDSLEYINVINKNSSQQYRIGSKIIIYAQNVEHKNLLVQTAIPLMKRFIKDIHENINIGILYRNKVLFLHTERGERFSLQTSLFPIAPLYCSSMGKIFLSDFSSNDLTDYFQNEHFQKRTVNTIIDEKKLKDEISFVRKNGFACENEEYEYGLSCIAVPIIQNNDLIAAASVTGPSSRLKVKGWSNIKNRIIDFGKELSNDL</sequence>
<comment type="caution">
    <text evidence="6">The sequence shown here is derived from an EMBL/GenBank/DDBJ whole genome shotgun (WGS) entry which is preliminary data.</text>
</comment>
<evidence type="ECO:0000256" key="2">
    <source>
        <dbReference type="ARBA" id="ARBA00023125"/>
    </source>
</evidence>
<evidence type="ECO:0000313" key="7">
    <source>
        <dbReference type="Proteomes" id="UP000284109"/>
    </source>
</evidence>
<evidence type="ECO:0000259" key="5">
    <source>
        <dbReference type="PROSITE" id="PS51078"/>
    </source>
</evidence>
<name>A0A3R6ZX43_9LACO</name>
<dbReference type="PANTHER" id="PTHR30136:SF24">
    <property type="entry name" value="HTH-TYPE TRANSCRIPTIONAL REPRESSOR ALLR"/>
    <property type="match status" value="1"/>
</dbReference>
<dbReference type="AlphaFoldDB" id="A0A3R6ZX43"/>
<dbReference type="PROSITE" id="PS51078">
    <property type="entry name" value="ICLR_ED"/>
    <property type="match status" value="1"/>
</dbReference>
<accession>A0A3R6ZX43</accession>
<dbReference type="PANTHER" id="PTHR30136">
    <property type="entry name" value="HELIX-TURN-HELIX TRANSCRIPTIONAL REGULATOR, ICLR FAMILY"/>
    <property type="match status" value="1"/>
</dbReference>
<proteinExistence type="predicted"/>
<dbReference type="Proteomes" id="UP000284109">
    <property type="component" value="Unassembled WGS sequence"/>
</dbReference>
<dbReference type="InterPro" id="IPR029016">
    <property type="entry name" value="GAF-like_dom_sf"/>
</dbReference>
<dbReference type="GO" id="GO:0045892">
    <property type="term" value="P:negative regulation of DNA-templated transcription"/>
    <property type="evidence" value="ECO:0007669"/>
    <property type="project" value="TreeGrafter"/>
</dbReference>
<dbReference type="Gene3D" id="3.30.450.40">
    <property type="match status" value="1"/>
</dbReference>
<dbReference type="EMBL" id="QOCR01000004">
    <property type="protein sequence ID" value="RHW49744.1"/>
    <property type="molecule type" value="Genomic_DNA"/>
</dbReference>
<keyword evidence="1" id="KW-0805">Transcription regulation</keyword>
<dbReference type="SMART" id="SM00346">
    <property type="entry name" value="HTH_ICLR"/>
    <property type="match status" value="1"/>
</dbReference>
<evidence type="ECO:0000259" key="4">
    <source>
        <dbReference type="PROSITE" id="PS51077"/>
    </source>
</evidence>
<dbReference type="SUPFAM" id="SSF46785">
    <property type="entry name" value="Winged helix' DNA-binding domain"/>
    <property type="match status" value="1"/>
</dbReference>
<dbReference type="InterPro" id="IPR005471">
    <property type="entry name" value="Tscrpt_reg_IclR_N"/>
</dbReference>
<feature type="domain" description="IclR-ED" evidence="5">
    <location>
        <begin position="70"/>
        <end position="249"/>
    </location>
</feature>
<dbReference type="Gene3D" id="1.10.10.10">
    <property type="entry name" value="Winged helix-like DNA-binding domain superfamily/Winged helix DNA-binding domain"/>
    <property type="match status" value="1"/>
</dbReference>
<dbReference type="Pfam" id="PF01614">
    <property type="entry name" value="IclR_C"/>
    <property type="match status" value="1"/>
</dbReference>
<dbReference type="InterPro" id="IPR036390">
    <property type="entry name" value="WH_DNA-bd_sf"/>
</dbReference>